<evidence type="ECO:0000256" key="6">
    <source>
        <dbReference type="ARBA" id="ARBA00022695"/>
    </source>
</evidence>
<dbReference type="EC" id="2.7.7.6" evidence="2 11"/>
<dbReference type="SUPFAM" id="SSF55257">
    <property type="entry name" value="RBP11-like subunits of RNA polymerase"/>
    <property type="match status" value="1"/>
</dbReference>
<dbReference type="SMART" id="SM00662">
    <property type="entry name" value="RPOLD"/>
    <property type="match status" value="1"/>
</dbReference>
<dbReference type="NCBIfam" id="NF003519">
    <property type="entry name" value="PRK05182.2-5"/>
    <property type="match status" value="1"/>
</dbReference>
<dbReference type="Pfam" id="PF03118">
    <property type="entry name" value="RNA_pol_A_CTD"/>
    <property type="match status" value="1"/>
</dbReference>
<comment type="similarity">
    <text evidence="1 11">Belongs to the RNA polymerase alpha chain family.</text>
</comment>
<dbReference type="OrthoDB" id="9805706at2"/>
<sequence>MQTAMLKPRLVEVQEISGPSHARVVMEPFERGYGHTLGNALRRVLLSSMVGYAPTEVQIAGVVHEYSTVDGLREDVVDLLLNLKGVTFKLHNRSEVFLTLRKEVPGPVTAADIELPHDVEIINPEHVIATLTEGGKIDMQIKVEKGRGYVPGTMRNLGDTKTIGRIVLDASFSPVRRVSYAVESARVEQRTDLDRLLIDIETNGAIAPEEAVRQSARILVDQLQVFASIEGNEPPIAIGMGTDIGSLSPGRIGGNERPAATEVNLGISGGAGGTIDPILLRPVDDLELTVRSANCLKAENIYYIGDLIQRTENELLKTPNLGRKSLNEIKEVLASRGLTLGMRLDDWPPAGLERNS</sequence>
<dbReference type="Pfam" id="PF01000">
    <property type="entry name" value="RNA_pol_A_bac"/>
    <property type="match status" value="1"/>
</dbReference>
<dbReference type="GO" id="GO:0003899">
    <property type="term" value="F:DNA-directed RNA polymerase activity"/>
    <property type="evidence" value="ECO:0007669"/>
    <property type="project" value="UniProtKB-UniRule"/>
</dbReference>
<dbReference type="Gene3D" id="3.30.1360.10">
    <property type="entry name" value="RNA polymerase, RBP11-like subunit"/>
    <property type="match status" value="1"/>
</dbReference>
<gene>
    <name evidence="11" type="primary">rpoA</name>
    <name evidence="13" type="ORF">EHV23_08770</name>
</gene>
<evidence type="ECO:0000256" key="9">
    <source>
        <dbReference type="ARBA" id="ARBA00033070"/>
    </source>
</evidence>
<dbReference type="InterPro" id="IPR011263">
    <property type="entry name" value="DNA-dir_RNA_pol_RpoA/D/Rpb3"/>
</dbReference>
<dbReference type="InterPro" id="IPR036603">
    <property type="entry name" value="RBP11-like"/>
</dbReference>
<comment type="domain">
    <text evidence="11">The N-terminal domain is essential for RNAP assembly and basal transcription, whereas the C-terminal domain is involved in interaction with transcriptional regulators and with upstream promoter elements.</text>
</comment>
<dbReference type="CDD" id="cd06928">
    <property type="entry name" value="RNAP_alpha_NTD"/>
    <property type="match status" value="1"/>
</dbReference>
<accession>A0A426FLA3</accession>
<evidence type="ECO:0000313" key="14">
    <source>
        <dbReference type="Proteomes" id="UP000270261"/>
    </source>
</evidence>
<evidence type="ECO:0000256" key="11">
    <source>
        <dbReference type="HAMAP-Rule" id="MF_00059"/>
    </source>
</evidence>
<dbReference type="Gene3D" id="1.10.150.20">
    <property type="entry name" value="5' to 3' exonuclease, C-terminal subdomain"/>
    <property type="match status" value="1"/>
</dbReference>
<dbReference type="Proteomes" id="UP000270261">
    <property type="component" value="Unassembled WGS sequence"/>
</dbReference>
<evidence type="ECO:0000256" key="8">
    <source>
        <dbReference type="ARBA" id="ARBA00032524"/>
    </source>
</evidence>
<evidence type="ECO:0000256" key="1">
    <source>
        <dbReference type="ARBA" id="ARBA00007123"/>
    </source>
</evidence>
<dbReference type="Pfam" id="PF01193">
    <property type="entry name" value="RNA_pol_L"/>
    <property type="match status" value="1"/>
</dbReference>
<dbReference type="Gene3D" id="2.170.120.12">
    <property type="entry name" value="DNA-directed RNA polymerase, insert domain"/>
    <property type="match status" value="1"/>
</dbReference>
<keyword evidence="14" id="KW-1185">Reference proteome</keyword>
<dbReference type="GO" id="GO:0000428">
    <property type="term" value="C:DNA-directed RNA polymerase complex"/>
    <property type="evidence" value="ECO:0007669"/>
    <property type="project" value="UniProtKB-KW"/>
</dbReference>
<reference evidence="13 14" key="1">
    <citation type="submission" date="2018-11" db="EMBL/GenBank/DDBJ databases">
        <title>Genome sequencing of Lautropia sp. KCOM 2505 (= ChDC F240).</title>
        <authorList>
            <person name="Kook J.-K."/>
            <person name="Park S.-N."/>
            <person name="Lim Y.K."/>
        </authorList>
    </citation>
    <scope>NUCLEOTIDE SEQUENCE [LARGE SCALE GENOMIC DNA]</scope>
    <source>
        <strain evidence="13 14">KCOM 2505</strain>
    </source>
</reference>
<dbReference type="SUPFAM" id="SSF56553">
    <property type="entry name" value="Insert subdomain of RNA polymerase alpha subunit"/>
    <property type="match status" value="1"/>
</dbReference>
<dbReference type="InterPro" id="IPR011773">
    <property type="entry name" value="DNA-dir_RpoA"/>
</dbReference>
<evidence type="ECO:0000256" key="2">
    <source>
        <dbReference type="ARBA" id="ARBA00012418"/>
    </source>
</evidence>
<dbReference type="GO" id="GO:0006351">
    <property type="term" value="P:DNA-templated transcription"/>
    <property type="evidence" value="ECO:0007669"/>
    <property type="project" value="UniProtKB-UniRule"/>
</dbReference>
<feature type="region of interest" description="Alpha N-terminal domain (alpha-NTD)" evidence="11">
    <location>
        <begin position="1"/>
        <end position="230"/>
    </location>
</feature>
<dbReference type="GO" id="GO:0003677">
    <property type="term" value="F:DNA binding"/>
    <property type="evidence" value="ECO:0007669"/>
    <property type="project" value="UniProtKB-UniRule"/>
</dbReference>
<evidence type="ECO:0000256" key="7">
    <source>
        <dbReference type="ARBA" id="ARBA00023163"/>
    </source>
</evidence>
<dbReference type="HAMAP" id="MF_00059">
    <property type="entry name" value="RNApol_bact_RpoA"/>
    <property type="match status" value="1"/>
</dbReference>
<evidence type="ECO:0000313" key="13">
    <source>
        <dbReference type="EMBL" id="RRN43534.1"/>
    </source>
</evidence>
<keyword evidence="4 11" id="KW-0240">DNA-directed RNA polymerase</keyword>
<comment type="subunit">
    <text evidence="11">Homodimer. The RNAP catalytic core consists of 2 alpha, 1 beta, 1 beta' and 1 omega subunit. When a sigma factor is associated with the core the holoenzyme is formed, which can initiate transcription.</text>
</comment>
<dbReference type="RefSeq" id="WP_125095745.1">
    <property type="nucleotide sequence ID" value="NZ_RRUE01000002.1"/>
</dbReference>
<keyword evidence="6 11" id="KW-0548">Nucleotidyltransferase</keyword>
<dbReference type="NCBIfam" id="NF003513">
    <property type="entry name" value="PRK05182.1-2"/>
    <property type="match status" value="1"/>
</dbReference>
<comment type="catalytic activity">
    <reaction evidence="10 11">
        <text>RNA(n) + a ribonucleoside 5'-triphosphate = RNA(n+1) + diphosphate</text>
        <dbReference type="Rhea" id="RHEA:21248"/>
        <dbReference type="Rhea" id="RHEA-COMP:14527"/>
        <dbReference type="Rhea" id="RHEA-COMP:17342"/>
        <dbReference type="ChEBI" id="CHEBI:33019"/>
        <dbReference type="ChEBI" id="CHEBI:61557"/>
        <dbReference type="ChEBI" id="CHEBI:140395"/>
        <dbReference type="EC" id="2.7.7.6"/>
    </reaction>
</comment>
<name>A0A426FLA3_9BURK</name>
<protein>
    <recommendedName>
        <fullName evidence="3 11">DNA-directed RNA polymerase subunit alpha</fullName>
        <shortName evidence="11">RNAP subunit alpha</shortName>
        <ecNumber evidence="2 11">2.7.7.6</ecNumber>
    </recommendedName>
    <alternativeName>
        <fullName evidence="9 11">RNA polymerase subunit alpha</fullName>
    </alternativeName>
    <alternativeName>
        <fullName evidence="8 11">Transcriptase subunit alpha</fullName>
    </alternativeName>
</protein>
<evidence type="ECO:0000256" key="5">
    <source>
        <dbReference type="ARBA" id="ARBA00022679"/>
    </source>
</evidence>
<dbReference type="InterPro" id="IPR011262">
    <property type="entry name" value="DNA-dir_RNA_pol_insert"/>
</dbReference>
<feature type="domain" description="DNA-directed RNA polymerase RpoA/D/Rpb3-type" evidence="12">
    <location>
        <begin position="21"/>
        <end position="229"/>
    </location>
</feature>
<dbReference type="FunFam" id="2.170.120.12:FF:000001">
    <property type="entry name" value="DNA-directed RNA polymerase subunit alpha"/>
    <property type="match status" value="1"/>
</dbReference>
<dbReference type="NCBIfam" id="TIGR02027">
    <property type="entry name" value="rpoA"/>
    <property type="match status" value="1"/>
</dbReference>
<evidence type="ECO:0000259" key="12">
    <source>
        <dbReference type="SMART" id="SM00662"/>
    </source>
</evidence>
<proteinExistence type="inferred from homology"/>
<comment type="function">
    <text evidence="11">DNA-dependent RNA polymerase catalyzes the transcription of DNA into RNA using the four ribonucleoside triphosphates as substrates.</text>
</comment>
<dbReference type="InterPro" id="IPR036643">
    <property type="entry name" value="RNApol_insert_sf"/>
</dbReference>
<dbReference type="EMBL" id="RRUE01000002">
    <property type="protein sequence ID" value="RRN43534.1"/>
    <property type="molecule type" value="Genomic_DNA"/>
</dbReference>
<keyword evidence="5 11" id="KW-0808">Transferase</keyword>
<organism evidence="13 14">
    <name type="scientific">Lautropia dentalis</name>
    <dbReference type="NCBI Taxonomy" id="2490857"/>
    <lineage>
        <taxon>Bacteria</taxon>
        <taxon>Pseudomonadati</taxon>
        <taxon>Pseudomonadota</taxon>
        <taxon>Betaproteobacteria</taxon>
        <taxon>Burkholderiales</taxon>
        <taxon>Burkholderiaceae</taxon>
        <taxon>Lautropia</taxon>
    </lineage>
</organism>
<evidence type="ECO:0000256" key="4">
    <source>
        <dbReference type="ARBA" id="ARBA00022478"/>
    </source>
</evidence>
<feature type="region of interest" description="Alpha C-terminal domain (alpha-CTD)" evidence="11">
    <location>
        <begin position="275"/>
        <end position="356"/>
    </location>
</feature>
<comment type="caution">
    <text evidence="13">The sequence shown here is derived from an EMBL/GenBank/DDBJ whole genome shotgun (WGS) entry which is preliminary data.</text>
</comment>
<dbReference type="InterPro" id="IPR011260">
    <property type="entry name" value="RNAP_asu_C"/>
</dbReference>
<dbReference type="GO" id="GO:0005737">
    <property type="term" value="C:cytoplasm"/>
    <property type="evidence" value="ECO:0007669"/>
    <property type="project" value="UniProtKB-ARBA"/>
</dbReference>
<dbReference type="SUPFAM" id="SSF47789">
    <property type="entry name" value="C-terminal domain of RNA polymerase alpha subunit"/>
    <property type="match status" value="1"/>
</dbReference>
<keyword evidence="7 11" id="KW-0804">Transcription</keyword>
<evidence type="ECO:0000256" key="3">
    <source>
        <dbReference type="ARBA" id="ARBA00015972"/>
    </source>
</evidence>
<dbReference type="AlphaFoldDB" id="A0A426FLA3"/>
<dbReference type="GO" id="GO:0046983">
    <property type="term" value="F:protein dimerization activity"/>
    <property type="evidence" value="ECO:0007669"/>
    <property type="project" value="InterPro"/>
</dbReference>
<dbReference type="FunFam" id="1.10.150.20:FF:000001">
    <property type="entry name" value="DNA-directed RNA polymerase subunit alpha"/>
    <property type="match status" value="1"/>
</dbReference>
<evidence type="ECO:0000256" key="10">
    <source>
        <dbReference type="ARBA" id="ARBA00048552"/>
    </source>
</evidence>